<dbReference type="InterPro" id="IPR036052">
    <property type="entry name" value="TrpB-like_PALP_sf"/>
</dbReference>
<proteinExistence type="predicted"/>
<dbReference type="Gene3D" id="3.40.50.1100">
    <property type="match status" value="2"/>
</dbReference>
<evidence type="ECO:0000313" key="5">
    <source>
        <dbReference type="EMBL" id="GAA0465582.1"/>
    </source>
</evidence>
<dbReference type="PANTHER" id="PTHR48078">
    <property type="entry name" value="THREONINE DEHYDRATASE, MITOCHONDRIAL-RELATED"/>
    <property type="match status" value="1"/>
</dbReference>
<protein>
    <submittedName>
        <fullName evidence="5">Pyridoxal-phosphate dependent enzyme</fullName>
    </submittedName>
</protein>
<dbReference type="EMBL" id="BAAAEM010000002">
    <property type="protein sequence ID" value="GAA0465582.1"/>
    <property type="molecule type" value="Genomic_DNA"/>
</dbReference>
<dbReference type="InterPro" id="IPR050147">
    <property type="entry name" value="Ser/Thr_Dehydratase"/>
</dbReference>
<dbReference type="Proteomes" id="UP001500713">
    <property type="component" value="Unassembled WGS sequence"/>
</dbReference>
<keyword evidence="2" id="KW-0663">Pyridoxal phosphate</keyword>
<evidence type="ECO:0000256" key="3">
    <source>
        <dbReference type="ARBA" id="ARBA00023239"/>
    </source>
</evidence>
<gene>
    <name evidence="5" type="ORF">GCM10009096_02750</name>
</gene>
<dbReference type="Pfam" id="PF00291">
    <property type="entry name" value="PALP"/>
    <property type="match status" value="1"/>
</dbReference>
<name>A0ABP3JZ10_9SPHN</name>
<evidence type="ECO:0000256" key="1">
    <source>
        <dbReference type="ARBA" id="ARBA00001933"/>
    </source>
</evidence>
<organism evidence="5 6">
    <name type="scientific">Parasphingorhabdus litoris</name>
    <dbReference type="NCBI Taxonomy" id="394733"/>
    <lineage>
        <taxon>Bacteria</taxon>
        <taxon>Pseudomonadati</taxon>
        <taxon>Pseudomonadota</taxon>
        <taxon>Alphaproteobacteria</taxon>
        <taxon>Sphingomonadales</taxon>
        <taxon>Sphingomonadaceae</taxon>
        <taxon>Parasphingorhabdus</taxon>
    </lineage>
</organism>
<reference evidence="6" key="1">
    <citation type="journal article" date="2019" name="Int. J. Syst. Evol. Microbiol.">
        <title>The Global Catalogue of Microorganisms (GCM) 10K type strain sequencing project: providing services to taxonomists for standard genome sequencing and annotation.</title>
        <authorList>
            <consortium name="The Broad Institute Genomics Platform"/>
            <consortium name="The Broad Institute Genome Sequencing Center for Infectious Disease"/>
            <person name="Wu L."/>
            <person name="Ma J."/>
        </authorList>
    </citation>
    <scope>NUCLEOTIDE SEQUENCE [LARGE SCALE GENOMIC DNA]</scope>
    <source>
        <strain evidence="6">JCM 14162</strain>
    </source>
</reference>
<feature type="domain" description="Tryptophan synthase beta chain-like PALP" evidence="4">
    <location>
        <begin position="22"/>
        <end position="303"/>
    </location>
</feature>
<dbReference type="InterPro" id="IPR001926">
    <property type="entry name" value="TrpB-like_PALP"/>
</dbReference>
<evidence type="ECO:0000256" key="2">
    <source>
        <dbReference type="ARBA" id="ARBA00022898"/>
    </source>
</evidence>
<evidence type="ECO:0000259" key="4">
    <source>
        <dbReference type="Pfam" id="PF00291"/>
    </source>
</evidence>
<evidence type="ECO:0000313" key="6">
    <source>
        <dbReference type="Proteomes" id="UP001500713"/>
    </source>
</evidence>
<sequence length="316" mass="33267">MESANIQDQILTARSCIDKVFLDTPQFKAETLLPQLGKAPLLKVETINPIRSFKGRGACLLVDAAKPNASLVCASVGNFGQGMAYAARVREVPITVFLAENANPLKVNRIRSLGATVIQTGFDFDAAKFAAREFAHTKGHSFVEDGAASAITIGAGTIGMEMLAGKEEFGAVYVPVGNGALLNGVASWIKTHQPGIRVVGVCSEAAPAMAMSWKAGRPISTAETSTVAEGIAVREPVPEAVELMQELADDMLLVSDRAMIQAVQHCFNELGLLVEPSGAAGLAALIEHPDAIPETEVATILCGGNVSESQVKTWIQ</sequence>
<comment type="cofactor">
    <cofactor evidence="1">
        <name>pyridoxal 5'-phosphate</name>
        <dbReference type="ChEBI" id="CHEBI:597326"/>
    </cofactor>
</comment>
<accession>A0ABP3JZ10</accession>
<comment type="caution">
    <text evidence="5">The sequence shown here is derived from an EMBL/GenBank/DDBJ whole genome shotgun (WGS) entry which is preliminary data.</text>
</comment>
<dbReference type="RefSeq" id="WP_229956872.1">
    <property type="nucleotide sequence ID" value="NZ_BAAAEM010000002.1"/>
</dbReference>
<dbReference type="PANTHER" id="PTHR48078:SF17">
    <property type="entry name" value="THREONINE DEHYDRATASE"/>
    <property type="match status" value="1"/>
</dbReference>
<keyword evidence="6" id="KW-1185">Reference proteome</keyword>
<dbReference type="SUPFAM" id="SSF53686">
    <property type="entry name" value="Tryptophan synthase beta subunit-like PLP-dependent enzymes"/>
    <property type="match status" value="1"/>
</dbReference>
<keyword evidence="3" id="KW-0456">Lyase</keyword>